<dbReference type="CDD" id="cd05403">
    <property type="entry name" value="NT_KNTase_like"/>
    <property type="match status" value="1"/>
</dbReference>
<dbReference type="InterPro" id="IPR002934">
    <property type="entry name" value="Polymerase_NTP_transf_dom"/>
</dbReference>
<evidence type="ECO:0000259" key="1">
    <source>
        <dbReference type="Pfam" id="PF01909"/>
    </source>
</evidence>
<gene>
    <name evidence="2" type="ORF">PAECIP111802_03026</name>
</gene>
<accession>A0ABM8VI35</accession>
<reference evidence="2 3" key="1">
    <citation type="submission" date="2021-06" db="EMBL/GenBank/DDBJ databases">
        <authorList>
            <person name="Criscuolo A."/>
        </authorList>
    </citation>
    <scope>NUCLEOTIDE SEQUENCE [LARGE SCALE GENOMIC DNA]</scope>
    <source>
        <strain evidence="3">CIP 111802</strain>
    </source>
</reference>
<sequence length="58" mass="6907">MKREDIETILKEQKLYLSQLYYVKKIGIFGSYARDEQTDISDIDILVEFTRPVGFEFL</sequence>
<dbReference type="Proteomes" id="UP000730618">
    <property type="component" value="Unassembled WGS sequence"/>
</dbReference>
<dbReference type="EMBL" id="CAJVCE010000007">
    <property type="protein sequence ID" value="CAG7643472.1"/>
    <property type="molecule type" value="Genomic_DNA"/>
</dbReference>
<keyword evidence="3" id="KW-1185">Reference proteome</keyword>
<dbReference type="Pfam" id="PF01909">
    <property type="entry name" value="NTP_transf_2"/>
    <property type="match status" value="1"/>
</dbReference>
<evidence type="ECO:0000313" key="3">
    <source>
        <dbReference type="Proteomes" id="UP000730618"/>
    </source>
</evidence>
<evidence type="ECO:0000313" key="2">
    <source>
        <dbReference type="EMBL" id="CAG7643472.1"/>
    </source>
</evidence>
<comment type="caution">
    <text evidence="2">The sequence shown here is derived from an EMBL/GenBank/DDBJ whole genome shotgun (WGS) entry which is preliminary data.</text>
</comment>
<organism evidence="2 3">
    <name type="scientific">Paenibacillus allorhizosphaerae</name>
    <dbReference type="NCBI Taxonomy" id="2849866"/>
    <lineage>
        <taxon>Bacteria</taxon>
        <taxon>Bacillati</taxon>
        <taxon>Bacillota</taxon>
        <taxon>Bacilli</taxon>
        <taxon>Bacillales</taxon>
        <taxon>Paenibacillaceae</taxon>
        <taxon>Paenibacillus</taxon>
    </lineage>
</organism>
<protein>
    <recommendedName>
        <fullName evidence="1">Polymerase nucleotidyl transferase domain-containing protein</fullName>
    </recommendedName>
</protein>
<name>A0ABM8VI35_9BACL</name>
<proteinExistence type="predicted"/>
<feature type="domain" description="Polymerase nucleotidyl transferase" evidence="1">
    <location>
        <begin position="10"/>
        <end position="53"/>
    </location>
</feature>